<feature type="transmembrane region" description="Helical" evidence="7">
    <location>
        <begin position="48"/>
        <end position="66"/>
    </location>
</feature>
<keyword evidence="6 7" id="KW-0472">Membrane</keyword>
<dbReference type="PANTHER" id="PTHR30462">
    <property type="entry name" value="INTERMEMBRANE TRANSPORT PROTEIN PQIB-RELATED"/>
    <property type="match status" value="1"/>
</dbReference>
<evidence type="ECO:0000256" key="1">
    <source>
        <dbReference type="ARBA" id="ARBA00004533"/>
    </source>
</evidence>
<dbReference type="PANTHER" id="PTHR30462:SF3">
    <property type="entry name" value="INTERMEMBRANE TRANSPORT PROTEIN PQIA"/>
    <property type="match status" value="1"/>
</dbReference>
<dbReference type="Proteomes" id="UP001142810">
    <property type="component" value="Unassembled WGS sequence"/>
</dbReference>
<comment type="subcellular location">
    <subcellularLocation>
        <location evidence="1">Cell inner membrane</location>
    </subcellularLocation>
</comment>
<evidence type="ECO:0000256" key="4">
    <source>
        <dbReference type="ARBA" id="ARBA00022692"/>
    </source>
</evidence>
<evidence type="ECO:0000256" key="7">
    <source>
        <dbReference type="SAM" id="Phobius"/>
    </source>
</evidence>
<keyword evidence="5 7" id="KW-1133">Transmembrane helix</keyword>
<gene>
    <name evidence="8" type="ORF">OPS25_05075</name>
</gene>
<evidence type="ECO:0000256" key="3">
    <source>
        <dbReference type="ARBA" id="ARBA00022519"/>
    </source>
</evidence>
<evidence type="ECO:0000313" key="9">
    <source>
        <dbReference type="Proteomes" id="UP001142810"/>
    </source>
</evidence>
<feature type="transmembrane region" description="Helical" evidence="7">
    <location>
        <begin position="224"/>
        <end position="243"/>
    </location>
</feature>
<sequence>MANPHGLKVSCRDCGKESCLPTLKHKQKAVCPRCGHTLLTYRHNETQITMAMASSAVVLLILSLQFDFLTFKLNGQHHSVDLWSALAVLVQNDYLSLAIVTGLATVILPAVLLIGIFWLMWARLTHHYAPYLRRIYNTVMLALPWCMAEIFLVGILVSLIKITTLAEVEIGPSFYTYIGFTLTMSIALFYFDASQTAYWVHGKKVPKQKAITPVVASKSIQRTWALLFTATILYIPANTLPIMNTNIFGKNEPNTIIGGVISLWEMGSYPIALVILVASVVVPVAKIFILAWLNFIVQTGMLDNPKVLTQYYRLVEWIGRWSMIDVFVVAMLVALIQLGNTLSIYPGPAAMAFCAVVFITMIAAMTFDARLIWQNRKSVV</sequence>
<feature type="transmembrane region" description="Helical" evidence="7">
    <location>
        <begin position="318"/>
        <end position="338"/>
    </location>
</feature>
<dbReference type="InterPro" id="IPR007498">
    <property type="entry name" value="PqiA-like"/>
</dbReference>
<feature type="transmembrane region" description="Helical" evidence="7">
    <location>
        <begin position="142"/>
        <end position="162"/>
    </location>
</feature>
<comment type="caution">
    <text evidence="8">The sequence shown here is derived from an EMBL/GenBank/DDBJ whole genome shotgun (WGS) entry which is preliminary data.</text>
</comment>
<reference evidence="8" key="1">
    <citation type="submission" date="2022-11" db="EMBL/GenBank/DDBJ databases">
        <title>Alteromonas sp. nov., isolated from sea water of the Qingdao.</title>
        <authorList>
            <person name="Wang Q."/>
        </authorList>
    </citation>
    <scope>NUCLEOTIDE SEQUENCE</scope>
    <source>
        <strain evidence="8">ASW11-7</strain>
    </source>
</reference>
<proteinExistence type="predicted"/>
<keyword evidence="2" id="KW-1003">Cell membrane</keyword>
<name>A0ABT3P540_9ALTE</name>
<feature type="transmembrane region" description="Helical" evidence="7">
    <location>
        <begin position="174"/>
        <end position="191"/>
    </location>
</feature>
<evidence type="ECO:0000313" key="8">
    <source>
        <dbReference type="EMBL" id="MCW8107869.1"/>
    </source>
</evidence>
<dbReference type="EMBL" id="JAPFRD010000005">
    <property type="protein sequence ID" value="MCW8107869.1"/>
    <property type="molecule type" value="Genomic_DNA"/>
</dbReference>
<feature type="transmembrane region" description="Helical" evidence="7">
    <location>
        <begin position="94"/>
        <end position="121"/>
    </location>
</feature>
<evidence type="ECO:0000256" key="2">
    <source>
        <dbReference type="ARBA" id="ARBA00022475"/>
    </source>
</evidence>
<evidence type="ECO:0000256" key="6">
    <source>
        <dbReference type="ARBA" id="ARBA00023136"/>
    </source>
</evidence>
<feature type="transmembrane region" description="Helical" evidence="7">
    <location>
        <begin position="344"/>
        <end position="367"/>
    </location>
</feature>
<keyword evidence="9" id="KW-1185">Reference proteome</keyword>
<organism evidence="8 9">
    <name type="scientific">Alteromonas aquimaris</name>
    <dbReference type="NCBI Taxonomy" id="2998417"/>
    <lineage>
        <taxon>Bacteria</taxon>
        <taxon>Pseudomonadati</taxon>
        <taxon>Pseudomonadota</taxon>
        <taxon>Gammaproteobacteria</taxon>
        <taxon>Alteromonadales</taxon>
        <taxon>Alteromonadaceae</taxon>
        <taxon>Alteromonas/Salinimonas group</taxon>
        <taxon>Alteromonas</taxon>
    </lineage>
</organism>
<dbReference type="Pfam" id="PF04403">
    <property type="entry name" value="PqiA"/>
    <property type="match status" value="2"/>
</dbReference>
<keyword evidence="3" id="KW-0997">Cell inner membrane</keyword>
<feature type="transmembrane region" description="Helical" evidence="7">
    <location>
        <begin position="271"/>
        <end position="297"/>
    </location>
</feature>
<accession>A0ABT3P540</accession>
<dbReference type="InterPro" id="IPR051800">
    <property type="entry name" value="PqiA-PqiB_transport"/>
</dbReference>
<keyword evidence="4 7" id="KW-0812">Transmembrane</keyword>
<protein>
    <submittedName>
        <fullName evidence="8">Paraquat-inducible protein A</fullName>
    </submittedName>
</protein>
<evidence type="ECO:0000256" key="5">
    <source>
        <dbReference type="ARBA" id="ARBA00022989"/>
    </source>
</evidence>